<proteinExistence type="predicted"/>
<keyword evidence="4" id="KW-1185">Reference proteome</keyword>
<keyword evidence="2" id="KW-1133">Transmembrane helix</keyword>
<dbReference type="GeneID" id="68102703"/>
<reference evidence="3 4" key="1">
    <citation type="journal article" date="2018" name="BMC Genomics">
        <title>The genome of Naegleria lovaniensis, the basis for a comparative approach to unravel pathogenicity factors of the human pathogenic amoeba N. fowleri.</title>
        <authorList>
            <person name="Liechti N."/>
            <person name="Schurch N."/>
            <person name="Bruggmann R."/>
            <person name="Wittwer M."/>
        </authorList>
    </citation>
    <scope>NUCLEOTIDE SEQUENCE [LARGE SCALE GENOMIC DNA]</scope>
    <source>
        <strain evidence="3 4">ATCC 30569</strain>
    </source>
</reference>
<feature type="region of interest" description="Disordered" evidence="1">
    <location>
        <begin position="203"/>
        <end position="222"/>
    </location>
</feature>
<accession>A0AA88GG65</accession>
<organism evidence="3 4">
    <name type="scientific">Naegleria lovaniensis</name>
    <name type="common">Amoeba</name>
    <dbReference type="NCBI Taxonomy" id="51637"/>
    <lineage>
        <taxon>Eukaryota</taxon>
        <taxon>Discoba</taxon>
        <taxon>Heterolobosea</taxon>
        <taxon>Tetramitia</taxon>
        <taxon>Eutetramitia</taxon>
        <taxon>Vahlkampfiidae</taxon>
        <taxon>Naegleria</taxon>
    </lineage>
</organism>
<sequence>MYYSNLLAQQPYQQPASPYSNNTSIFEATSSSSLKFGSESASELVLSQYSLTKADIDQTLSQLNSVLTPHYEISKSYTIAYLVIISLSIGLALPTMGLSVFLVMFVLFIPSLQQSKMNQNLEQVVKPALRAIITKENETKYLRRNVEMFLEHKGFMDIVNTGRYITPKLEKTIEICLKPLQTIAVVLPQQNVAQIQPTVPQQLMQPSEHNYPVQQTLSDDRK</sequence>
<dbReference type="Proteomes" id="UP000816034">
    <property type="component" value="Unassembled WGS sequence"/>
</dbReference>
<name>A0AA88GG65_NAELO</name>
<dbReference type="RefSeq" id="XP_044544049.1">
    <property type="nucleotide sequence ID" value="XM_044685772.1"/>
</dbReference>
<evidence type="ECO:0000313" key="4">
    <source>
        <dbReference type="Proteomes" id="UP000816034"/>
    </source>
</evidence>
<evidence type="ECO:0000313" key="3">
    <source>
        <dbReference type="EMBL" id="KAG2374875.1"/>
    </source>
</evidence>
<protein>
    <submittedName>
        <fullName evidence="3">Uncharacterized protein</fullName>
    </submittedName>
</protein>
<comment type="caution">
    <text evidence="3">The sequence shown here is derived from an EMBL/GenBank/DDBJ whole genome shotgun (WGS) entry which is preliminary data.</text>
</comment>
<dbReference type="EMBL" id="PYSW02000041">
    <property type="protein sequence ID" value="KAG2374875.1"/>
    <property type="molecule type" value="Genomic_DNA"/>
</dbReference>
<feature type="transmembrane region" description="Helical" evidence="2">
    <location>
        <begin position="79"/>
        <end position="109"/>
    </location>
</feature>
<evidence type="ECO:0000256" key="1">
    <source>
        <dbReference type="SAM" id="MobiDB-lite"/>
    </source>
</evidence>
<keyword evidence="2" id="KW-0472">Membrane</keyword>
<keyword evidence="2" id="KW-0812">Transmembrane</keyword>
<gene>
    <name evidence="3" type="ORF">C9374_010249</name>
</gene>
<evidence type="ECO:0000256" key="2">
    <source>
        <dbReference type="SAM" id="Phobius"/>
    </source>
</evidence>
<dbReference type="AlphaFoldDB" id="A0AA88GG65"/>